<sequence>MTQEEAAGAVHMEFLVHIGLLQAAHRQHYMFTAIVVLHLRWKHKQGRVDHHAALQHHHHLVQLDDIQLQQAKPGRQAVLHRLLTARDEPQPLAQ</sequence>
<dbReference type="AlphaFoldDB" id="A0A5B7G2T2"/>
<keyword evidence="2" id="KW-1185">Reference proteome</keyword>
<name>A0A5B7G2T2_PORTR</name>
<organism evidence="1 2">
    <name type="scientific">Portunus trituberculatus</name>
    <name type="common">Swimming crab</name>
    <name type="synonym">Neptunus trituberculatus</name>
    <dbReference type="NCBI Taxonomy" id="210409"/>
    <lineage>
        <taxon>Eukaryota</taxon>
        <taxon>Metazoa</taxon>
        <taxon>Ecdysozoa</taxon>
        <taxon>Arthropoda</taxon>
        <taxon>Crustacea</taxon>
        <taxon>Multicrustacea</taxon>
        <taxon>Malacostraca</taxon>
        <taxon>Eumalacostraca</taxon>
        <taxon>Eucarida</taxon>
        <taxon>Decapoda</taxon>
        <taxon>Pleocyemata</taxon>
        <taxon>Brachyura</taxon>
        <taxon>Eubrachyura</taxon>
        <taxon>Portunoidea</taxon>
        <taxon>Portunidae</taxon>
        <taxon>Portuninae</taxon>
        <taxon>Portunus</taxon>
    </lineage>
</organism>
<evidence type="ECO:0000313" key="2">
    <source>
        <dbReference type="Proteomes" id="UP000324222"/>
    </source>
</evidence>
<gene>
    <name evidence="1" type="ORF">E2C01_045412</name>
</gene>
<proteinExistence type="predicted"/>
<dbReference type="EMBL" id="VSRR010010262">
    <property type="protein sequence ID" value="MPC51563.1"/>
    <property type="molecule type" value="Genomic_DNA"/>
</dbReference>
<reference evidence="1 2" key="1">
    <citation type="submission" date="2019-05" db="EMBL/GenBank/DDBJ databases">
        <title>Another draft genome of Portunus trituberculatus and its Hox gene families provides insights of decapod evolution.</title>
        <authorList>
            <person name="Jeong J.-H."/>
            <person name="Song I."/>
            <person name="Kim S."/>
            <person name="Choi T."/>
            <person name="Kim D."/>
            <person name="Ryu S."/>
            <person name="Kim W."/>
        </authorList>
    </citation>
    <scope>NUCLEOTIDE SEQUENCE [LARGE SCALE GENOMIC DNA]</scope>
    <source>
        <tissue evidence="1">Muscle</tissue>
    </source>
</reference>
<accession>A0A5B7G2T2</accession>
<protein>
    <submittedName>
        <fullName evidence="1">Uncharacterized protein</fullName>
    </submittedName>
</protein>
<evidence type="ECO:0000313" key="1">
    <source>
        <dbReference type="EMBL" id="MPC51563.1"/>
    </source>
</evidence>
<dbReference type="Proteomes" id="UP000324222">
    <property type="component" value="Unassembled WGS sequence"/>
</dbReference>
<comment type="caution">
    <text evidence="1">The sequence shown here is derived from an EMBL/GenBank/DDBJ whole genome shotgun (WGS) entry which is preliminary data.</text>
</comment>